<accession>A0A1G9NWA8</accession>
<gene>
    <name evidence="3" type="ORF">SAMN04488568_10320</name>
</gene>
<dbReference type="RefSeq" id="WP_176780237.1">
    <property type="nucleotide sequence ID" value="NZ_FNHG01000003.1"/>
</dbReference>
<evidence type="ECO:0000313" key="4">
    <source>
        <dbReference type="Proteomes" id="UP000199759"/>
    </source>
</evidence>
<sequence length="101" mass="11352">MDAIKRILPSCFLAVAIAYFGFHALTGEQGVLNWIVVKNDLHAAEIELAETRLEREALETTAARLRSDSLDLDYVEERARTILNVAHPRDFIVEIATDDGR</sequence>
<evidence type="ECO:0000256" key="1">
    <source>
        <dbReference type="SAM" id="Coils"/>
    </source>
</evidence>
<keyword evidence="1" id="KW-0175">Coiled coil</keyword>
<dbReference type="Proteomes" id="UP000199759">
    <property type="component" value="Unassembled WGS sequence"/>
</dbReference>
<dbReference type="GO" id="GO:0051301">
    <property type="term" value="P:cell division"/>
    <property type="evidence" value="ECO:0007669"/>
    <property type="project" value="UniProtKB-KW"/>
</dbReference>
<evidence type="ECO:0000256" key="2">
    <source>
        <dbReference type="SAM" id="Phobius"/>
    </source>
</evidence>
<keyword evidence="3" id="KW-0131">Cell cycle</keyword>
<evidence type="ECO:0000313" key="3">
    <source>
        <dbReference type="EMBL" id="SDL90858.1"/>
    </source>
</evidence>
<dbReference type="Pfam" id="PF04977">
    <property type="entry name" value="DivIC"/>
    <property type="match status" value="1"/>
</dbReference>
<dbReference type="STRING" id="144026.SAMN04488568_10320"/>
<protein>
    <submittedName>
        <fullName evidence="3">Cell division protein FtsB</fullName>
    </submittedName>
</protein>
<keyword evidence="4" id="KW-1185">Reference proteome</keyword>
<feature type="coiled-coil region" evidence="1">
    <location>
        <begin position="41"/>
        <end position="68"/>
    </location>
</feature>
<proteinExistence type="predicted"/>
<keyword evidence="3" id="KW-0132">Cell division</keyword>
<keyword evidence="2" id="KW-0812">Transmembrane</keyword>
<dbReference type="AlphaFoldDB" id="A0A1G9NWA8"/>
<dbReference type="InterPro" id="IPR007060">
    <property type="entry name" value="FtsL/DivIC"/>
</dbReference>
<feature type="transmembrane region" description="Helical" evidence="2">
    <location>
        <begin position="7"/>
        <end position="25"/>
    </location>
</feature>
<keyword evidence="2" id="KW-0472">Membrane</keyword>
<keyword evidence="2" id="KW-1133">Transmembrane helix</keyword>
<name>A0A1G9NWA8_9PROT</name>
<organism evidence="3 4">
    <name type="scientific">Maricaulis salignorans</name>
    <dbReference type="NCBI Taxonomy" id="144026"/>
    <lineage>
        <taxon>Bacteria</taxon>
        <taxon>Pseudomonadati</taxon>
        <taxon>Pseudomonadota</taxon>
        <taxon>Alphaproteobacteria</taxon>
        <taxon>Maricaulales</taxon>
        <taxon>Maricaulaceae</taxon>
        <taxon>Maricaulis</taxon>
    </lineage>
</organism>
<dbReference type="EMBL" id="FNHG01000003">
    <property type="protein sequence ID" value="SDL90858.1"/>
    <property type="molecule type" value="Genomic_DNA"/>
</dbReference>
<reference evidence="3 4" key="1">
    <citation type="submission" date="2016-10" db="EMBL/GenBank/DDBJ databases">
        <authorList>
            <person name="de Groot N.N."/>
        </authorList>
    </citation>
    <scope>NUCLEOTIDE SEQUENCE [LARGE SCALE GENOMIC DNA]</scope>
    <source>
        <strain evidence="3 4">DSM 16077</strain>
    </source>
</reference>